<evidence type="ECO:0000256" key="7">
    <source>
        <dbReference type="SAM" id="MobiDB-lite"/>
    </source>
</evidence>
<feature type="compositionally biased region" description="Low complexity" evidence="7">
    <location>
        <begin position="221"/>
        <end position="241"/>
    </location>
</feature>
<feature type="signal peptide" evidence="8">
    <location>
        <begin position="1"/>
        <end position="25"/>
    </location>
</feature>
<dbReference type="InterPro" id="IPR043504">
    <property type="entry name" value="Peptidase_S1_PA_chymotrypsin"/>
</dbReference>
<keyword evidence="3" id="KW-1015">Disulfide bond</keyword>
<dbReference type="GeneID" id="112681980"/>
<keyword evidence="6" id="KW-0720">Serine protease</keyword>
<keyword evidence="6" id="KW-0645">Protease</keyword>
<comment type="subcellular location">
    <subcellularLocation>
        <location evidence="1">Secreted</location>
    </subcellularLocation>
</comment>
<dbReference type="GO" id="GO:0005576">
    <property type="term" value="C:extracellular region"/>
    <property type="evidence" value="ECO:0007669"/>
    <property type="project" value="UniProtKB-SubCell"/>
</dbReference>
<dbReference type="PRINTS" id="PR00722">
    <property type="entry name" value="CHYMOTRYPSIN"/>
</dbReference>
<dbReference type="GO" id="GO:0006508">
    <property type="term" value="P:proteolysis"/>
    <property type="evidence" value="ECO:0007669"/>
    <property type="project" value="UniProtKB-KW"/>
</dbReference>
<dbReference type="InterPro" id="IPR001314">
    <property type="entry name" value="Peptidase_S1A"/>
</dbReference>
<keyword evidence="8" id="KW-0732">Signal</keyword>
<feature type="compositionally biased region" description="Pro residues" evidence="7">
    <location>
        <begin position="197"/>
        <end position="218"/>
    </location>
</feature>
<dbReference type="SUPFAM" id="SSF50494">
    <property type="entry name" value="Trypsin-like serine proteases"/>
    <property type="match status" value="1"/>
</dbReference>
<dbReference type="InterPro" id="IPR009003">
    <property type="entry name" value="Peptidase_S1_PA"/>
</dbReference>
<evidence type="ECO:0000256" key="4">
    <source>
        <dbReference type="ARBA" id="ARBA00068096"/>
    </source>
</evidence>
<accession>A0A8B8FCJ9</accession>
<dbReference type="CDD" id="cd00190">
    <property type="entry name" value="Tryp_SPc"/>
    <property type="match status" value="1"/>
</dbReference>
<reference evidence="11" key="1">
    <citation type="submission" date="2025-08" db="UniProtKB">
        <authorList>
            <consortium name="RefSeq"/>
        </authorList>
    </citation>
    <scope>IDENTIFICATION</scope>
    <source>
        <tissue evidence="11">Whole body</tissue>
    </source>
</reference>
<keyword evidence="2" id="KW-0964">Secreted</keyword>
<dbReference type="PANTHER" id="PTHR24252:SF7">
    <property type="entry name" value="HYALIN"/>
    <property type="match status" value="1"/>
</dbReference>
<dbReference type="PROSITE" id="PS50240">
    <property type="entry name" value="TRYPSIN_DOM"/>
    <property type="match status" value="1"/>
</dbReference>
<dbReference type="Gene3D" id="2.40.10.10">
    <property type="entry name" value="Trypsin-like serine proteases"/>
    <property type="match status" value="3"/>
</dbReference>
<evidence type="ECO:0000256" key="8">
    <source>
        <dbReference type="SAM" id="SignalP"/>
    </source>
</evidence>
<dbReference type="AlphaFoldDB" id="A0A8B8FCJ9"/>
<dbReference type="OrthoDB" id="546450at2759"/>
<dbReference type="InterPro" id="IPR001254">
    <property type="entry name" value="Trypsin_dom"/>
</dbReference>
<feature type="region of interest" description="Disordered" evidence="7">
    <location>
        <begin position="146"/>
        <end position="262"/>
    </location>
</feature>
<sequence length="500" mass="54835">MKSPGPDRPPLTMLTMLSLVVASAAALNTAYRETYTDDAVIIEAYPVDQTLNLNNNSPTSGSNIDAFRTRRTKRQNSWSMVSGPCLTSRGTLGKCTSFRLCYPYIKFSDYQTWDSWVMGMYDTCTYISHDHRQVFGVCCDHPSIIGESHKEDGRPPQPPAMAVPPNWPPPLPTHPPDHTIPPVPTHPPSTTLAPTYKPMPPSSAKPPMKPPTIPPWPPQQNFNTTTSTTMTITSTTNKPTNVNNEDDGYGSQCGLKNGPQDQERIVGGQNADPGEWPWIVAIFNAGRHFCGGSLIDDTHVLTAAHCVAHMSSWDVARLTANLGDYNIKSKSDTKHLERKIKRVVRHKGFDQRTLYNDIALLTLDKPVKFSKQVHPICLPIGRSMYAGQTATVIGWGSLRESGPQPAVLQKVNVPVWTNQECKYKYGAAAPGGIVDHFLCAGKAARDSCSGDSGGPLMLNDGKWTQVGIVSWGIGCGKGQYPGVYTRVTSFMNWITKNLKT</sequence>
<dbReference type="PROSITE" id="PS00135">
    <property type="entry name" value="TRYPSIN_SER"/>
    <property type="match status" value="1"/>
</dbReference>
<protein>
    <recommendedName>
        <fullName evidence="4">Phenoloxidase-activating factor 2</fullName>
    </recommendedName>
    <alternativeName>
        <fullName evidence="5">Prophenoloxidase-activating factor II</fullName>
    </alternativeName>
</protein>
<dbReference type="PANTHER" id="PTHR24252">
    <property type="entry name" value="ACROSIN-RELATED"/>
    <property type="match status" value="1"/>
</dbReference>
<dbReference type="InterPro" id="IPR018114">
    <property type="entry name" value="TRYPSIN_HIS"/>
</dbReference>
<evidence type="ECO:0000256" key="6">
    <source>
        <dbReference type="RuleBase" id="RU363034"/>
    </source>
</evidence>
<feature type="compositionally biased region" description="Pro residues" evidence="7">
    <location>
        <begin position="155"/>
        <end position="187"/>
    </location>
</feature>
<evidence type="ECO:0000256" key="3">
    <source>
        <dbReference type="ARBA" id="ARBA00023157"/>
    </source>
</evidence>
<evidence type="ECO:0000313" key="11">
    <source>
        <dbReference type="RefSeq" id="XP_025408162.1"/>
    </source>
</evidence>
<proteinExistence type="predicted"/>
<dbReference type="PROSITE" id="PS00134">
    <property type="entry name" value="TRYPSIN_HIS"/>
    <property type="match status" value="1"/>
</dbReference>
<dbReference type="GO" id="GO:0004252">
    <property type="term" value="F:serine-type endopeptidase activity"/>
    <property type="evidence" value="ECO:0007669"/>
    <property type="project" value="InterPro"/>
</dbReference>
<dbReference type="Proteomes" id="UP000694846">
    <property type="component" value="Unplaced"/>
</dbReference>
<dbReference type="SMART" id="SM00020">
    <property type="entry name" value="Tryp_SPc"/>
    <property type="match status" value="1"/>
</dbReference>
<feature type="domain" description="Peptidase S1" evidence="9">
    <location>
        <begin position="265"/>
        <end position="499"/>
    </location>
</feature>
<dbReference type="FunFam" id="2.40.10.10:FF:000038">
    <property type="entry name" value="Serine protease"/>
    <property type="match status" value="1"/>
</dbReference>
<evidence type="ECO:0000256" key="2">
    <source>
        <dbReference type="ARBA" id="ARBA00022525"/>
    </source>
</evidence>
<evidence type="ECO:0000256" key="5">
    <source>
        <dbReference type="ARBA" id="ARBA00076468"/>
    </source>
</evidence>
<keyword evidence="6" id="KW-0378">Hydrolase</keyword>
<organism evidence="10 11">
    <name type="scientific">Sipha flava</name>
    <name type="common">yellow sugarcane aphid</name>
    <dbReference type="NCBI Taxonomy" id="143950"/>
    <lineage>
        <taxon>Eukaryota</taxon>
        <taxon>Metazoa</taxon>
        <taxon>Ecdysozoa</taxon>
        <taxon>Arthropoda</taxon>
        <taxon>Hexapoda</taxon>
        <taxon>Insecta</taxon>
        <taxon>Pterygota</taxon>
        <taxon>Neoptera</taxon>
        <taxon>Paraneoptera</taxon>
        <taxon>Hemiptera</taxon>
        <taxon>Sternorrhyncha</taxon>
        <taxon>Aphidomorpha</taxon>
        <taxon>Aphidoidea</taxon>
        <taxon>Aphididae</taxon>
        <taxon>Sipha</taxon>
    </lineage>
</organism>
<feature type="chain" id="PRO_5034537386" description="Phenoloxidase-activating factor 2" evidence="8">
    <location>
        <begin position="26"/>
        <end position="500"/>
    </location>
</feature>
<name>A0A8B8FCJ9_9HEMI</name>
<evidence type="ECO:0000313" key="10">
    <source>
        <dbReference type="Proteomes" id="UP000694846"/>
    </source>
</evidence>
<dbReference type="RefSeq" id="XP_025408162.1">
    <property type="nucleotide sequence ID" value="XM_025552377.1"/>
</dbReference>
<dbReference type="Pfam" id="PF00089">
    <property type="entry name" value="Trypsin"/>
    <property type="match status" value="1"/>
</dbReference>
<dbReference type="InterPro" id="IPR033116">
    <property type="entry name" value="TRYPSIN_SER"/>
</dbReference>
<keyword evidence="10" id="KW-1185">Reference proteome</keyword>
<evidence type="ECO:0000259" key="9">
    <source>
        <dbReference type="PROSITE" id="PS50240"/>
    </source>
</evidence>
<evidence type="ECO:0000256" key="1">
    <source>
        <dbReference type="ARBA" id="ARBA00004613"/>
    </source>
</evidence>
<gene>
    <name evidence="11" type="primary">LOC112681980</name>
</gene>